<reference evidence="7" key="1">
    <citation type="journal article" date="2023" name="PLoS Negl. Trop. Dis.">
        <title>A genome sequence for Biomphalaria pfeifferi, the major vector snail for the human-infecting parasite Schistosoma mansoni.</title>
        <authorList>
            <person name="Bu L."/>
            <person name="Lu L."/>
            <person name="Laidemitt M.R."/>
            <person name="Zhang S.M."/>
            <person name="Mutuku M."/>
            <person name="Mkoji G."/>
            <person name="Steinauer M."/>
            <person name="Loker E.S."/>
        </authorList>
    </citation>
    <scope>NUCLEOTIDE SEQUENCE</scope>
    <source>
        <strain evidence="7">KasaAsao</strain>
    </source>
</reference>
<keyword evidence="2 5" id="KW-0812">Transmembrane</keyword>
<evidence type="ECO:0000256" key="3">
    <source>
        <dbReference type="ARBA" id="ARBA00022989"/>
    </source>
</evidence>
<proteinExistence type="predicted"/>
<evidence type="ECO:0000256" key="2">
    <source>
        <dbReference type="ARBA" id="ARBA00022692"/>
    </source>
</evidence>
<protein>
    <submittedName>
        <fullName evidence="7">Voltage-dependent calcium channel gamma-7 subunit</fullName>
    </submittedName>
</protein>
<evidence type="ECO:0000256" key="6">
    <source>
        <dbReference type="SAM" id="SignalP"/>
    </source>
</evidence>
<feature type="chain" id="PRO_5041913736" evidence="6">
    <location>
        <begin position="17"/>
        <end position="119"/>
    </location>
</feature>
<keyword evidence="3 5" id="KW-1133">Transmembrane helix</keyword>
<dbReference type="GO" id="GO:0019226">
    <property type="term" value="P:transmission of nerve impulse"/>
    <property type="evidence" value="ECO:0007669"/>
    <property type="project" value="TreeGrafter"/>
</dbReference>
<dbReference type="GO" id="GO:0098943">
    <property type="term" value="P:neurotransmitter receptor transport, postsynaptic endosome to lysosome"/>
    <property type="evidence" value="ECO:0007669"/>
    <property type="project" value="TreeGrafter"/>
</dbReference>
<keyword evidence="6" id="KW-0732">Signal</keyword>
<dbReference type="AlphaFoldDB" id="A0AAD8AZR3"/>
<dbReference type="PANTHER" id="PTHR12107:SF0">
    <property type="entry name" value="STARGAZIN (MAMMALIAN CALCIUM CHANNEL) HOMOLOG"/>
    <property type="match status" value="1"/>
</dbReference>
<accession>A0AAD8AZR3</accession>
<comment type="caution">
    <text evidence="7">The sequence shown here is derived from an EMBL/GenBank/DDBJ whole genome shotgun (WGS) entry which is preliminary data.</text>
</comment>
<dbReference type="Proteomes" id="UP001233172">
    <property type="component" value="Unassembled WGS sequence"/>
</dbReference>
<comment type="subcellular location">
    <subcellularLocation>
        <location evidence="1">Membrane</location>
        <topology evidence="1">Multi-pass membrane protein</topology>
    </subcellularLocation>
</comment>
<evidence type="ECO:0000256" key="4">
    <source>
        <dbReference type="ARBA" id="ARBA00023136"/>
    </source>
</evidence>
<reference evidence="7" key="2">
    <citation type="submission" date="2023-04" db="EMBL/GenBank/DDBJ databases">
        <authorList>
            <person name="Bu L."/>
            <person name="Lu L."/>
            <person name="Laidemitt M.R."/>
            <person name="Zhang S.M."/>
            <person name="Mutuku M."/>
            <person name="Mkoji G."/>
            <person name="Steinauer M."/>
            <person name="Loker E.S."/>
        </authorList>
    </citation>
    <scope>NUCLEOTIDE SEQUENCE</scope>
    <source>
        <strain evidence="7">KasaAsao</strain>
        <tissue evidence="7">Whole Snail</tissue>
    </source>
</reference>
<keyword evidence="4 5" id="KW-0472">Membrane</keyword>
<gene>
    <name evidence="7" type="ORF">Bpfe_025157</name>
</gene>
<keyword evidence="8" id="KW-1185">Reference proteome</keyword>
<sequence>MPPFVIRVALLFSIHALPFAVSPPKVGHIFQGRRHLQPAWGTGGEITMDCCTKRRLLTVMTSVCACAAFGLLSISVATDYWLFTKEKAKETPGNKTVGAKYKCVYSGLWRRCKYGESFS</sequence>
<dbReference type="GO" id="GO:0099590">
    <property type="term" value="P:neurotransmitter receptor internalization"/>
    <property type="evidence" value="ECO:0007669"/>
    <property type="project" value="TreeGrafter"/>
</dbReference>
<dbReference type="GO" id="GO:0005245">
    <property type="term" value="F:voltage-gated calcium channel activity"/>
    <property type="evidence" value="ECO:0007669"/>
    <property type="project" value="TreeGrafter"/>
</dbReference>
<dbReference type="GO" id="GO:0032281">
    <property type="term" value="C:AMPA glutamate receptor complex"/>
    <property type="evidence" value="ECO:0007669"/>
    <property type="project" value="TreeGrafter"/>
</dbReference>
<evidence type="ECO:0000313" key="8">
    <source>
        <dbReference type="Proteomes" id="UP001233172"/>
    </source>
</evidence>
<dbReference type="GO" id="GO:0051968">
    <property type="term" value="P:positive regulation of synaptic transmission, glutamatergic"/>
    <property type="evidence" value="ECO:0007669"/>
    <property type="project" value="TreeGrafter"/>
</dbReference>
<dbReference type="GO" id="GO:0098970">
    <property type="term" value="P:postsynaptic neurotransmitter receptor diffusion trapping"/>
    <property type="evidence" value="ECO:0007669"/>
    <property type="project" value="TreeGrafter"/>
</dbReference>
<dbReference type="GO" id="GO:0016247">
    <property type="term" value="F:channel regulator activity"/>
    <property type="evidence" value="ECO:0007669"/>
    <property type="project" value="TreeGrafter"/>
</dbReference>
<name>A0AAD8AZR3_BIOPF</name>
<organism evidence="7 8">
    <name type="scientific">Biomphalaria pfeifferi</name>
    <name type="common">Bloodfluke planorb</name>
    <name type="synonym">Freshwater snail</name>
    <dbReference type="NCBI Taxonomy" id="112525"/>
    <lineage>
        <taxon>Eukaryota</taxon>
        <taxon>Metazoa</taxon>
        <taxon>Spiralia</taxon>
        <taxon>Lophotrochozoa</taxon>
        <taxon>Mollusca</taxon>
        <taxon>Gastropoda</taxon>
        <taxon>Heterobranchia</taxon>
        <taxon>Euthyneura</taxon>
        <taxon>Panpulmonata</taxon>
        <taxon>Hygrophila</taxon>
        <taxon>Lymnaeoidea</taxon>
        <taxon>Planorbidae</taxon>
        <taxon>Biomphalaria</taxon>
    </lineage>
</organism>
<feature type="transmembrane region" description="Helical" evidence="5">
    <location>
        <begin position="56"/>
        <end position="82"/>
    </location>
</feature>
<dbReference type="Pfam" id="PF00822">
    <property type="entry name" value="PMP22_Claudin"/>
    <property type="match status" value="1"/>
</dbReference>
<dbReference type="InterPro" id="IPR051072">
    <property type="entry name" value="CACNG_subunit"/>
</dbReference>
<evidence type="ECO:0000256" key="5">
    <source>
        <dbReference type="SAM" id="Phobius"/>
    </source>
</evidence>
<dbReference type="Gene3D" id="1.20.140.150">
    <property type="match status" value="1"/>
</dbReference>
<feature type="signal peptide" evidence="6">
    <location>
        <begin position="1"/>
        <end position="16"/>
    </location>
</feature>
<evidence type="ECO:0000256" key="1">
    <source>
        <dbReference type="ARBA" id="ARBA00004141"/>
    </source>
</evidence>
<dbReference type="InterPro" id="IPR004031">
    <property type="entry name" value="PMP22/EMP/MP20/Claudin"/>
</dbReference>
<dbReference type="EMBL" id="JASAOG010000181">
    <property type="protein sequence ID" value="KAK0045431.1"/>
    <property type="molecule type" value="Genomic_DNA"/>
</dbReference>
<evidence type="ECO:0000313" key="7">
    <source>
        <dbReference type="EMBL" id="KAK0045431.1"/>
    </source>
</evidence>
<dbReference type="PANTHER" id="PTHR12107">
    <property type="entry name" value="VOLTAGE-DEPENDENT CALCIUM CHANNEL GAMMA SUBUNIT"/>
    <property type="match status" value="1"/>
</dbReference>
<dbReference type="GO" id="GO:0098839">
    <property type="term" value="C:postsynaptic density membrane"/>
    <property type="evidence" value="ECO:0007669"/>
    <property type="project" value="TreeGrafter"/>
</dbReference>